<dbReference type="Proteomes" id="UP000245934">
    <property type="component" value="Unassembled WGS sequence"/>
</dbReference>
<dbReference type="GO" id="GO:0003677">
    <property type="term" value="F:DNA binding"/>
    <property type="evidence" value="ECO:0007669"/>
    <property type="project" value="InterPro"/>
</dbReference>
<keyword evidence="3" id="KW-1185">Reference proteome</keyword>
<reference evidence="2 3" key="1">
    <citation type="submission" date="2018-05" db="EMBL/GenBank/DDBJ databases">
        <title>Draft genome of Methanospirillum stamsii Pt1.</title>
        <authorList>
            <person name="Dueholm M.S."/>
            <person name="Nielsen P.H."/>
            <person name="Bakmann L.F."/>
            <person name="Otzen D.E."/>
        </authorList>
    </citation>
    <scope>NUCLEOTIDE SEQUENCE [LARGE SCALE GENOMIC DNA]</scope>
    <source>
        <strain evidence="2 3">Pt1</strain>
    </source>
</reference>
<dbReference type="PROSITE" id="PS50943">
    <property type="entry name" value="HTH_CROC1"/>
    <property type="match status" value="1"/>
</dbReference>
<dbReference type="NCBIfam" id="TIGR00270">
    <property type="entry name" value="multiprotein bridging factor aMBF1"/>
    <property type="match status" value="1"/>
</dbReference>
<dbReference type="Pfam" id="PF01381">
    <property type="entry name" value="HTH_3"/>
    <property type="match status" value="1"/>
</dbReference>
<dbReference type="AlphaFoldDB" id="A0A2V2N3M5"/>
<gene>
    <name evidence="2" type="ORF">DLD82_07645</name>
</gene>
<dbReference type="RefSeq" id="WP_109940526.1">
    <property type="nucleotide sequence ID" value="NZ_CP176366.1"/>
</dbReference>
<dbReference type="OrthoDB" id="11138at2157"/>
<proteinExistence type="predicted"/>
<organism evidence="2 3">
    <name type="scientific">Methanospirillum stamsii</name>
    <dbReference type="NCBI Taxonomy" id="1277351"/>
    <lineage>
        <taxon>Archaea</taxon>
        <taxon>Methanobacteriati</taxon>
        <taxon>Methanobacteriota</taxon>
        <taxon>Stenosarchaea group</taxon>
        <taxon>Methanomicrobia</taxon>
        <taxon>Methanomicrobiales</taxon>
        <taxon>Methanospirillaceae</taxon>
        <taxon>Methanospirillum</taxon>
    </lineage>
</organism>
<protein>
    <submittedName>
        <fullName evidence="2">TIGR00270 family protein</fullName>
    </submittedName>
</protein>
<dbReference type="CDD" id="cd00093">
    <property type="entry name" value="HTH_XRE"/>
    <property type="match status" value="1"/>
</dbReference>
<feature type="domain" description="HTH cro/C1-type" evidence="1">
    <location>
        <begin position="90"/>
        <end position="145"/>
    </location>
</feature>
<evidence type="ECO:0000313" key="3">
    <source>
        <dbReference type="Proteomes" id="UP000245934"/>
    </source>
</evidence>
<comment type="caution">
    <text evidence="2">The sequence shown here is derived from an EMBL/GenBank/DDBJ whole genome shotgun (WGS) entry which is preliminary data.</text>
</comment>
<dbReference type="SUPFAM" id="SSF47413">
    <property type="entry name" value="lambda repressor-like DNA-binding domains"/>
    <property type="match status" value="1"/>
</dbReference>
<dbReference type="SMART" id="SM00530">
    <property type="entry name" value="HTH_XRE"/>
    <property type="match status" value="1"/>
</dbReference>
<sequence>MMFAKMQCEMCGAEAKGPLKRIKIEGTELLVCNACAKYGTEVQGAAPRSSAAQSVKSSGFQSQAKPAVQRSRDLFDQMGGDLVEDYPDRIRDARMKLGMTQKDLALAMMERELLVKKLEKGELIPEDEVRKKLEKTLDIRLLDDTSSEPTDLHHARMTTTMGDVIRIKKAKK</sequence>
<dbReference type="InterPro" id="IPR001387">
    <property type="entry name" value="Cro/C1-type_HTH"/>
</dbReference>
<name>A0A2V2N3M5_9EURY</name>
<dbReference type="Gene3D" id="1.10.260.40">
    <property type="entry name" value="lambda repressor-like DNA-binding domains"/>
    <property type="match status" value="1"/>
</dbReference>
<accession>A0A2V2N3M5</accession>
<evidence type="ECO:0000259" key="1">
    <source>
        <dbReference type="PROSITE" id="PS50943"/>
    </source>
</evidence>
<dbReference type="InterPro" id="IPR058562">
    <property type="entry name" value="MJ0586_N"/>
</dbReference>
<dbReference type="InterPro" id="IPR010982">
    <property type="entry name" value="Lambda_DNA-bd_dom_sf"/>
</dbReference>
<dbReference type="GeneID" id="97610631"/>
<dbReference type="EMBL" id="QGMZ01000015">
    <property type="protein sequence ID" value="PWR74764.1"/>
    <property type="molecule type" value="Genomic_DNA"/>
</dbReference>
<dbReference type="Pfam" id="PF26602">
    <property type="entry name" value="HVO_2718_N"/>
    <property type="match status" value="1"/>
</dbReference>
<evidence type="ECO:0000313" key="2">
    <source>
        <dbReference type="EMBL" id="PWR74764.1"/>
    </source>
</evidence>
<dbReference type="InterPro" id="IPR004451">
    <property type="entry name" value="MJ0586"/>
</dbReference>